<evidence type="ECO:0000313" key="1">
    <source>
        <dbReference type="EMBL" id="MBC8336903.1"/>
    </source>
</evidence>
<proteinExistence type="predicted"/>
<dbReference type="AlphaFoldDB" id="A0A8J6NPM8"/>
<sequence length="182" mass="20742">MIDYLLALTVLIALIVLGALISVGNERQRRAIDSISQQTQAWAIEDLRLKRGQVEANISIDNPIAWLNIAASRILGRQTQFSVPEITENPLVVSFVDQYTGETMAFSLLSPKTLRTLSREKRSELSKRTNQHPLIPWRKGITSFEMTILNAGIRFDLELPVAWQEIMKEETNSEHLWVYILP</sequence>
<evidence type="ECO:0000313" key="2">
    <source>
        <dbReference type="Proteomes" id="UP000614469"/>
    </source>
</evidence>
<gene>
    <name evidence="1" type="ORF">H8E29_16725</name>
</gene>
<name>A0A8J6NPM8_9CHLR</name>
<dbReference type="Proteomes" id="UP000614469">
    <property type="component" value="Unassembled WGS sequence"/>
</dbReference>
<organism evidence="1 2">
    <name type="scientific">Candidatus Desulfolinea nitratireducens</name>
    <dbReference type="NCBI Taxonomy" id="2841698"/>
    <lineage>
        <taxon>Bacteria</taxon>
        <taxon>Bacillati</taxon>
        <taxon>Chloroflexota</taxon>
        <taxon>Anaerolineae</taxon>
        <taxon>Anaerolineales</taxon>
        <taxon>Anaerolineales incertae sedis</taxon>
        <taxon>Candidatus Desulfolinea</taxon>
    </lineage>
</organism>
<comment type="caution">
    <text evidence="1">The sequence shown here is derived from an EMBL/GenBank/DDBJ whole genome shotgun (WGS) entry which is preliminary data.</text>
</comment>
<reference evidence="1 2" key="1">
    <citation type="submission" date="2020-08" db="EMBL/GenBank/DDBJ databases">
        <title>Bridging the membrane lipid divide: bacteria of the FCB group superphylum have the potential to synthesize archaeal ether lipids.</title>
        <authorList>
            <person name="Villanueva L."/>
            <person name="Von Meijenfeldt F.A.B."/>
            <person name="Westbye A.B."/>
            <person name="Yadav S."/>
            <person name="Hopmans E.C."/>
            <person name="Dutilh B.E."/>
            <person name="Sinninghe Damste J.S."/>
        </authorList>
    </citation>
    <scope>NUCLEOTIDE SEQUENCE [LARGE SCALE GENOMIC DNA]</scope>
    <source>
        <strain evidence="1">NIOZ-UU36</strain>
    </source>
</reference>
<dbReference type="EMBL" id="JACNJN010000209">
    <property type="protein sequence ID" value="MBC8336903.1"/>
    <property type="molecule type" value="Genomic_DNA"/>
</dbReference>
<accession>A0A8J6NPM8</accession>
<protein>
    <submittedName>
        <fullName evidence="1">Uncharacterized protein</fullName>
    </submittedName>
</protein>